<sequence>MDFPNKRAVNWRKAFASFCDSVAPIQDCPQRKCSLEPHIQSRTLNIKKKGRLRGCVSGCCAGTSDDDAEPIVYAEPGGAVLLCRRTGCLGRLSTLACRVVGRWSLVPLSVLVPLAFRRYEAGPLAKEVRAAPTLATLGTRLVGRPLAGDDLWPWFCRSSYVESWADITVVARQRLRKPLPTTVAVLPLTIDVGALPLPCDDLLLGLILMLLSSSLSLRLDLLLLRQVGFAEEVGICGMLLLVVVVGGRGGLLVALLLMLLFCHDPLVYRLFRRLAPLSGTAVFHRRRLPRAGVGVGGSPPSCDPAVGLRLSLSIAVCRLVVSTFGGLARPGAVRLMPALMFAIDGTRLLGENTVASITGAVVEAWLCNTTFRACVCVCGYSSDANSGSAAAAVAFTFCCCCLIWSVGLDAAAQPGADNISRSCCSGTVRVRLPVSCGDKAAIVAGEHTVKLTFTAIPDDRADTDVIAAVGIVAVGLLEVGSTFCGIEKVGVSYAGGGGIMRLYSCLLQSKSLLRLNRSHSWKDVLVVIDCKDEPSPCSGATCEAVSALSFDWGSSAAQGRKQTQENLYSQALDSSLFNSLHLVLYQTSCAPKQLED</sequence>
<evidence type="ECO:0000313" key="2">
    <source>
        <dbReference type="EnsemblMetazoa" id="GPAI017063-PA"/>
    </source>
</evidence>
<evidence type="ECO:0000313" key="3">
    <source>
        <dbReference type="Proteomes" id="UP000092445"/>
    </source>
</evidence>
<reference evidence="3" key="1">
    <citation type="submission" date="2014-03" db="EMBL/GenBank/DDBJ databases">
        <authorList>
            <person name="Aksoy S."/>
            <person name="Warren W."/>
            <person name="Wilson R.K."/>
        </authorList>
    </citation>
    <scope>NUCLEOTIDE SEQUENCE [LARGE SCALE GENOMIC DNA]</scope>
    <source>
        <strain evidence="3">IAEA</strain>
    </source>
</reference>
<keyword evidence="1" id="KW-1133">Transmembrane helix</keyword>
<proteinExistence type="predicted"/>
<reference evidence="2" key="2">
    <citation type="submission" date="2020-05" db="UniProtKB">
        <authorList>
            <consortium name="EnsemblMetazoa"/>
        </authorList>
    </citation>
    <scope>IDENTIFICATION</scope>
    <source>
        <strain evidence="2">IAEA</strain>
    </source>
</reference>
<name>A0A1A9ZJU3_GLOPL</name>
<dbReference type="EnsemblMetazoa" id="GPAI017063-RA">
    <property type="protein sequence ID" value="GPAI017063-PA"/>
    <property type="gene ID" value="GPAI017063"/>
</dbReference>
<keyword evidence="3" id="KW-1185">Reference proteome</keyword>
<accession>A0A1A9ZJU3</accession>
<organism evidence="2 3">
    <name type="scientific">Glossina pallidipes</name>
    <name type="common">Tsetse fly</name>
    <dbReference type="NCBI Taxonomy" id="7398"/>
    <lineage>
        <taxon>Eukaryota</taxon>
        <taxon>Metazoa</taxon>
        <taxon>Ecdysozoa</taxon>
        <taxon>Arthropoda</taxon>
        <taxon>Hexapoda</taxon>
        <taxon>Insecta</taxon>
        <taxon>Pterygota</taxon>
        <taxon>Neoptera</taxon>
        <taxon>Endopterygota</taxon>
        <taxon>Diptera</taxon>
        <taxon>Brachycera</taxon>
        <taxon>Muscomorpha</taxon>
        <taxon>Hippoboscoidea</taxon>
        <taxon>Glossinidae</taxon>
        <taxon>Glossina</taxon>
    </lineage>
</organism>
<dbReference type="AlphaFoldDB" id="A0A1A9ZJU3"/>
<feature type="transmembrane region" description="Helical" evidence="1">
    <location>
        <begin position="235"/>
        <end position="261"/>
    </location>
</feature>
<protein>
    <submittedName>
        <fullName evidence="2">Uncharacterized protein</fullName>
    </submittedName>
</protein>
<dbReference type="Proteomes" id="UP000092445">
    <property type="component" value="Unassembled WGS sequence"/>
</dbReference>
<evidence type="ECO:0000256" key="1">
    <source>
        <dbReference type="SAM" id="Phobius"/>
    </source>
</evidence>
<keyword evidence="1" id="KW-0472">Membrane</keyword>
<dbReference type="VEuPathDB" id="VectorBase:GPAI017063"/>
<keyword evidence="1" id="KW-0812">Transmembrane</keyword>